<organism evidence="1 2">
    <name type="scientific">Nephila pilipes</name>
    <name type="common">Giant wood spider</name>
    <name type="synonym">Nephila maculata</name>
    <dbReference type="NCBI Taxonomy" id="299642"/>
    <lineage>
        <taxon>Eukaryota</taxon>
        <taxon>Metazoa</taxon>
        <taxon>Ecdysozoa</taxon>
        <taxon>Arthropoda</taxon>
        <taxon>Chelicerata</taxon>
        <taxon>Arachnida</taxon>
        <taxon>Araneae</taxon>
        <taxon>Araneomorphae</taxon>
        <taxon>Entelegynae</taxon>
        <taxon>Araneoidea</taxon>
        <taxon>Nephilidae</taxon>
        <taxon>Nephila</taxon>
    </lineage>
</organism>
<dbReference type="AlphaFoldDB" id="A0A8X6NT97"/>
<dbReference type="Proteomes" id="UP000887013">
    <property type="component" value="Unassembled WGS sequence"/>
</dbReference>
<protein>
    <submittedName>
        <fullName evidence="1">Uncharacterized protein</fullName>
    </submittedName>
</protein>
<gene>
    <name evidence="1" type="ORF">NPIL_511721</name>
</gene>
<reference evidence="1" key="1">
    <citation type="submission" date="2020-08" db="EMBL/GenBank/DDBJ databases">
        <title>Multicomponent nature underlies the extraordinary mechanical properties of spider dragline silk.</title>
        <authorList>
            <person name="Kono N."/>
            <person name="Nakamura H."/>
            <person name="Mori M."/>
            <person name="Yoshida Y."/>
            <person name="Ohtoshi R."/>
            <person name="Malay A.D."/>
            <person name="Moran D.A.P."/>
            <person name="Tomita M."/>
            <person name="Numata K."/>
            <person name="Arakawa K."/>
        </authorList>
    </citation>
    <scope>NUCLEOTIDE SEQUENCE</scope>
</reference>
<feature type="non-terminal residue" evidence="1">
    <location>
        <position position="1"/>
    </location>
</feature>
<accession>A0A8X6NT97</accession>
<name>A0A8X6NT97_NEPPI</name>
<keyword evidence="2" id="KW-1185">Reference proteome</keyword>
<comment type="caution">
    <text evidence="1">The sequence shown here is derived from an EMBL/GenBank/DDBJ whole genome shotgun (WGS) entry which is preliminary data.</text>
</comment>
<dbReference type="EMBL" id="BMAW01107762">
    <property type="protein sequence ID" value="GFT30764.1"/>
    <property type="molecule type" value="Genomic_DNA"/>
</dbReference>
<proteinExistence type="predicted"/>
<evidence type="ECO:0000313" key="2">
    <source>
        <dbReference type="Proteomes" id="UP000887013"/>
    </source>
</evidence>
<sequence length="39" mass="4291">KAEDKFEILFAMGFEVLCGGNGLPYTWGLDNMLNNVLGL</sequence>
<evidence type="ECO:0000313" key="1">
    <source>
        <dbReference type="EMBL" id="GFT30764.1"/>
    </source>
</evidence>